<sequence>MEVLSKRTALTVTTLSQLSSTNSTDDFIDTKIESILVDLAIDGKFRNHFDNAKKRKALIDERYNDAIKELKKKVGRKERELATLKRQEKAIADDMNDALSHYSTLEGAYSSVLMTKIISASGQQRKGGKFNQSEYAKAVLSYYNVERRLGPGYIRRYCHVTGWYLDKEVKCAHLVPKSLESDELAYLFGVREVVLSEPRNGITLHSVIEGGLDNGRVVLVPDKPKQGSEIVWRCVLVDHSVASQMIYQGTKWKDIDGRILKFLTPNWPARRYLYLRYVISYLHQQKLGNMKWLDNIKARGYLWVTPGPYLRKSMLLSLARRTSDQFLPEVFYESTFNAADGYPERSPKDEVDLAMVFDHKMEDAFAEKGQDSADSDNSDEEDSDDD</sequence>
<feature type="non-terminal residue" evidence="4">
    <location>
        <position position="1"/>
    </location>
</feature>
<proteinExistence type="predicted"/>
<gene>
    <name evidence="4" type="ORF">B7463_g8718</name>
</gene>
<dbReference type="InterPro" id="IPR003615">
    <property type="entry name" value="HNH_nuc"/>
</dbReference>
<name>A0A3E2H2W6_SCYLI</name>
<dbReference type="AlphaFoldDB" id="A0A3E2H2W6"/>
<organism evidence="4 5">
    <name type="scientific">Scytalidium lignicola</name>
    <name type="common">Hyphomycete</name>
    <dbReference type="NCBI Taxonomy" id="5539"/>
    <lineage>
        <taxon>Eukaryota</taxon>
        <taxon>Fungi</taxon>
        <taxon>Dikarya</taxon>
        <taxon>Ascomycota</taxon>
        <taxon>Pezizomycotina</taxon>
        <taxon>Leotiomycetes</taxon>
        <taxon>Leotiomycetes incertae sedis</taxon>
        <taxon>Scytalidium</taxon>
    </lineage>
</organism>
<accession>A0A3E2H2W6</accession>
<evidence type="ECO:0000313" key="4">
    <source>
        <dbReference type="EMBL" id="RFU27637.1"/>
    </source>
</evidence>
<dbReference type="STRING" id="5539.A0A3E2H2W6"/>
<evidence type="ECO:0000259" key="3">
    <source>
        <dbReference type="Pfam" id="PF13391"/>
    </source>
</evidence>
<evidence type="ECO:0000313" key="5">
    <source>
        <dbReference type="Proteomes" id="UP000258309"/>
    </source>
</evidence>
<evidence type="ECO:0000256" key="1">
    <source>
        <dbReference type="SAM" id="Coils"/>
    </source>
</evidence>
<feature type="non-terminal residue" evidence="4">
    <location>
        <position position="386"/>
    </location>
</feature>
<feature type="coiled-coil region" evidence="1">
    <location>
        <begin position="60"/>
        <end position="87"/>
    </location>
</feature>
<reference evidence="4 5" key="1">
    <citation type="submission" date="2018-05" db="EMBL/GenBank/DDBJ databases">
        <title>Draft genome sequence of Scytalidium lignicola DSM 105466, a ubiquitous saprotrophic fungus.</title>
        <authorList>
            <person name="Buettner E."/>
            <person name="Gebauer A.M."/>
            <person name="Hofrichter M."/>
            <person name="Liers C."/>
            <person name="Kellner H."/>
        </authorList>
    </citation>
    <scope>NUCLEOTIDE SEQUENCE [LARGE SCALE GENOMIC DNA]</scope>
    <source>
        <strain evidence="4 5">DSM 105466</strain>
    </source>
</reference>
<dbReference type="Pfam" id="PF13391">
    <property type="entry name" value="HNH_2"/>
    <property type="match status" value="1"/>
</dbReference>
<comment type="caution">
    <text evidence="4">The sequence shown here is derived from an EMBL/GenBank/DDBJ whole genome shotgun (WGS) entry which is preliminary data.</text>
</comment>
<feature type="region of interest" description="Disordered" evidence="2">
    <location>
        <begin position="366"/>
        <end position="386"/>
    </location>
</feature>
<keyword evidence="1" id="KW-0175">Coiled coil</keyword>
<protein>
    <recommendedName>
        <fullName evidence="3">HNH nuclease domain-containing protein</fullName>
    </recommendedName>
</protein>
<dbReference type="Proteomes" id="UP000258309">
    <property type="component" value="Unassembled WGS sequence"/>
</dbReference>
<feature type="compositionally biased region" description="Acidic residues" evidence="2">
    <location>
        <begin position="373"/>
        <end position="386"/>
    </location>
</feature>
<keyword evidence="5" id="KW-1185">Reference proteome</keyword>
<feature type="domain" description="HNH nuclease" evidence="3">
    <location>
        <begin position="158"/>
        <end position="219"/>
    </location>
</feature>
<dbReference type="EMBL" id="NCSJ02000197">
    <property type="protein sequence ID" value="RFU27637.1"/>
    <property type="molecule type" value="Genomic_DNA"/>
</dbReference>
<dbReference type="OMA" id="ENTEYRR"/>
<evidence type="ECO:0000256" key="2">
    <source>
        <dbReference type="SAM" id="MobiDB-lite"/>
    </source>
</evidence>
<dbReference type="OrthoDB" id="5386595at2759"/>